<dbReference type="InterPro" id="IPR022764">
    <property type="entry name" value="Peptidase_S54_rhomboid_dom"/>
</dbReference>
<accession>A0A2N6UHF5</accession>
<feature type="transmembrane region" description="Helical" evidence="7">
    <location>
        <begin position="49"/>
        <end position="67"/>
    </location>
</feature>
<evidence type="ECO:0000256" key="4">
    <source>
        <dbReference type="ARBA" id="ARBA00022801"/>
    </source>
</evidence>
<dbReference type="EMBL" id="PNHP01000005">
    <property type="protein sequence ID" value="PMC80970.1"/>
    <property type="molecule type" value="Genomic_DNA"/>
</dbReference>
<dbReference type="SUPFAM" id="SSF144091">
    <property type="entry name" value="Rhomboid-like"/>
    <property type="match status" value="1"/>
</dbReference>
<proteinExistence type="inferred from homology"/>
<feature type="transmembrane region" description="Helical" evidence="7">
    <location>
        <begin position="196"/>
        <end position="213"/>
    </location>
</feature>
<comment type="caution">
    <text evidence="9">The sequence shown here is derived from an EMBL/GenBank/DDBJ whole genome shotgun (WGS) entry which is preliminary data.</text>
</comment>
<comment type="subcellular location">
    <subcellularLocation>
        <location evidence="1">Membrane</location>
        <topology evidence="1">Multi-pass membrane protein</topology>
    </subcellularLocation>
</comment>
<feature type="domain" description="Peptidase S54 rhomboid" evidence="8">
    <location>
        <begin position="47"/>
        <end position="181"/>
    </location>
</feature>
<evidence type="ECO:0000256" key="1">
    <source>
        <dbReference type="ARBA" id="ARBA00004141"/>
    </source>
</evidence>
<keyword evidence="9" id="KW-0645">Protease</keyword>
<dbReference type="GO" id="GO:0004252">
    <property type="term" value="F:serine-type endopeptidase activity"/>
    <property type="evidence" value="ECO:0007669"/>
    <property type="project" value="InterPro"/>
</dbReference>
<dbReference type="PANTHER" id="PTHR43731:SF14">
    <property type="entry name" value="PRESENILIN-ASSOCIATED RHOMBOID-LIKE PROTEIN, MITOCHONDRIAL"/>
    <property type="match status" value="1"/>
</dbReference>
<evidence type="ECO:0000313" key="10">
    <source>
        <dbReference type="Proteomes" id="UP000235658"/>
    </source>
</evidence>
<keyword evidence="6 7" id="KW-0472">Membrane</keyword>
<keyword evidence="4" id="KW-0378">Hydrolase</keyword>
<dbReference type="GO" id="GO:0016020">
    <property type="term" value="C:membrane"/>
    <property type="evidence" value="ECO:0007669"/>
    <property type="project" value="UniProtKB-SubCell"/>
</dbReference>
<gene>
    <name evidence="9" type="ORF">CJ192_07170</name>
</gene>
<evidence type="ECO:0000256" key="3">
    <source>
        <dbReference type="ARBA" id="ARBA00022692"/>
    </source>
</evidence>
<dbReference type="InterPro" id="IPR050925">
    <property type="entry name" value="Rhomboid_protease_S54"/>
</dbReference>
<comment type="similarity">
    <text evidence="2">Belongs to the peptidase S54 family.</text>
</comment>
<feature type="transmembrane region" description="Helical" evidence="7">
    <location>
        <begin position="88"/>
        <end position="106"/>
    </location>
</feature>
<feature type="transmembrane region" description="Helical" evidence="7">
    <location>
        <begin position="139"/>
        <end position="160"/>
    </location>
</feature>
<feature type="transmembrane region" description="Helical" evidence="7">
    <location>
        <begin position="166"/>
        <end position="184"/>
    </location>
</feature>
<dbReference type="PANTHER" id="PTHR43731">
    <property type="entry name" value="RHOMBOID PROTEASE"/>
    <property type="match status" value="1"/>
</dbReference>
<organism evidence="9 10">
    <name type="scientific">Anaerococcus hydrogenalis</name>
    <dbReference type="NCBI Taxonomy" id="33029"/>
    <lineage>
        <taxon>Bacteria</taxon>
        <taxon>Bacillati</taxon>
        <taxon>Bacillota</taxon>
        <taxon>Tissierellia</taxon>
        <taxon>Tissierellales</taxon>
        <taxon>Peptoniphilaceae</taxon>
        <taxon>Anaerococcus</taxon>
    </lineage>
</organism>
<dbReference type="GeneID" id="84578963"/>
<dbReference type="GO" id="GO:0006508">
    <property type="term" value="P:proteolysis"/>
    <property type="evidence" value="ECO:0007669"/>
    <property type="project" value="UniProtKB-KW"/>
</dbReference>
<name>A0A2N6UHF5_9FIRM</name>
<evidence type="ECO:0000256" key="7">
    <source>
        <dbReference type="SAM" id="Phobius"/>
    </source>
</evidence>
<evidence type="ECO:0000256" key="2">
    <source>
        <dbReference type="ARBA" id="ARBA00009045"/>
    </source>
</evidence>
<dbReference type="Gene3D" id="1.20.1540.10">
    <property type="entry name" value="Rhomboid-like"/>
    <property type="match status" value="1"/>
</dbReference>
<sequence length="221" mass="24363">MAKGKMTRILMAINVIVFIFMTVTGGSENIENLLRFNAMSKIHVYQGEWWRLFCPIFIHIGVFHLLMNMYFLNSVGDTFESLYGSKNFLIIYLLTGVMGNLFTYAFGEITSVSAGASTSLYGLFGLALGIMFNYRDNEFLRQFGSSFIGIVAINIIYSFMVPGIGITGHIGGLLGGFILAGFFPIMNMTLPTSTKIIAIVAFGLIAMGFIYIGNRSVAQVL</sequence>
<evidence type="ECO:0000313" key="9">
    <source>
        <dbReference type="EMBL" id="PMC80970.1"/>
    </source>
</evidence>
<evidence type="ECO:0000259" key="8">
    <source>
        <dbReference type="Pfam" id="PF01694"/>
    </source>
</evidence>
<dbReference type="InterPro" id="IPR035952">
    <property type="entry name" value="Rhomboid-like_sf"/>
</dbReference>
<feature type="transmembrane region" description="Helical" evidence="7">
    <location>
        <begin position="112"/>
        <end position="132"/>
    </location>
</feature>
<evidence type="ECO:0000256" key="5">
    <source>
        <dbReference type="ARBA" id="ARBA00022989"/>
    </source>
</evidence>
<reference evidence="9 10" key="1">
    <citation type="submission" date="2017-09" db="EMBL/GenBank/DDBJ databases">
        <title>Bacterial strain isolated from the female urinary microbiota.</title>
        <authorList>
            <person name="Thomas-White K."/>
            <person name="Kumar N."/>
            <person name="Forster S."/>
            <person name="Putonti C."/>
            <person name="Lawley T."/>
            <person name="Wolfe A.J."/>
        </authorList>
    </citation>
    <scope>NUCLEOTIDE SEQUENCE [LARGE SCALE GENOMIC DNA]</scope>
    <source>
        <strain evidence="9 10">UMB0204</strain>
    </source>
</reference>
<dbReference type="Pfam" id="PF01694">
    <property type="entry name" value="Rhomboid"/>
    <property type="match status" value="1"/>
</dbReference>
<protein>
    <submittedName>
        <fullName evidence="9">Rhomboid family intramembrane serine protease</fullName>
    </submittedName>
</protein>
<dbReference type="Proteomes" id="UP000235658">
    <property type="component" value="Unassembled WGS sequence"/>
</dbReference>
<keyword evidence="3 7" id="KW-0812">Transmembrane</keyword>
<keyword evidence="5 7" id="KW-1133">Transmembrane helix</keyword>
<evidence type="ECO:0000256" key="6">
    <source>
        <dbReference type="ARBA" id="ARBA00023136"/>
    </source>
</evidence>
<dbReference type="AlphaFoldDB" id="A0A2N6UHF5"/>
<dbReference type="RefSeq" id="WP_102198310.1">
    <property type="nucleotide sequence ID" value="NZ_CAUPDS010000004.1"/>
</dbReference>